<evidence type="ECO:0000313" key="2">
    <source>
        <dbReference type="EMBL" id="KAA0037152.1"/>
    </source>
</evidence>
<gene>
    <name evidence="3" type="ORF">E5676_scaffold832G001190</name>
    <name evidence="2" type="ORF">E6C27_scaffold379G00600</name>
</gene>
<evidence type="ECO:0000259" key="1">
    <source>
        <dbReference type="Pfam" id="PF04937"/>
    </source>
</evidence>
<dbReference type="PANTHER" id="PTHR32166">
    <property type="entry name" value="OSJNBA0013A04.12 PROTEIN"/>
    <property type="match status" value="1"/>
</dbReference>
<evidence type="ECO:0000313" key="4">
    <source>
        <dbReference type="Proteomes" id="UP000321393"/>
    </source>
</evidence>
<dbReference type="Proteomes" id="UP000321393">
    <property type="component" value="Unassembled WGS sequence"/>
</dbReference>
<protein>
    <submittedName>
        <fullName evidence="3">DUF659 domain-containing protein</fullName>
    </submittedName>
</protein>
<organism evidence="3 5">
    <name type="scientific">Cucumis melo var. makuwa</name>
    <name type="common">Oriental melon</name>
    <dbReference type="NCBI Taxonomy" id="1194695"/>
    <lineage>
        <taxon>Eukaryota</taxon>
        <taxon>Viridiplantae</taxon>
        <taxon>Streptophyta</taxon>
        <taxon>Embryophyta</taxon>
        <taxon>Tracheophyta</taxon>
        <taxon>Spermatophyta</taxon>
        <taxon>Magnoliopsida</taxon>
        <taxon>eudicotyledons</taxon>
        <taxon>Gunneridae</taxon>
        <taxon>Pentapetalae</taxon>
        <taxon>rosids</taxon>
        <taxon>fabids</taxon>
        <taxon>Cucurbitales</taxon>
        <taxon>Cucurbitaceae</taxon>
        <taxon>Benincaseae</taxon>
        <taxon>Cucumis</taxon>
    </lineage>
</organism>
<feature type="domain" description="DUF659" evidence="1">
    <location>
        <begin position="456"/>
        <end position="528"/>
    </location>
</feature>
<name>A0A5D3CQ51_CUCMM</name>
<evidence type="ECO:0000313" key="3">
    <source>
        <dbReference type="EMBL" id="TYK13921.1"/>
    </source>
</evidence>
<dbReference type="AlphaFoldDB" id="A0A5D3CQ51"/>
<reference evidence="4 5" key="1">
    <citation type="submission" date="2019-08" db="EMBL/GenBank/DDBJ databases">
        <title>Draft genome sequences of two oriental melons (Cucumis melo L. var makuwa).</title>
        <authorList>
            <person name="Kwon S.-Y."/>
        </authorList>
    </citation>
    <scope>NUCLEOTIDE SEQUENCE [LARGE SCALE GENOMIC DNA]</scope>
    <source>
        <strain evidence="5">cv. Chang Bougi</strain>
        <strain evidence="4">cv. SW 3</strain>
        <tissue evidence="3">Leaf</tissue>
    </source>
</reference>
<sequence length="529" mass="60540">MFYVEDPSDGRWSVLVMPQEKDFVDNSYNDELGDTSLHCPKILKCPAGMTREDEEIPYTRVNCKGTWTVRNKGRERRKNNKYNHRMSQKGYANLVEEMDNLLVSKRATHSMDNVTCDILSQAIGGNDPPERIRRKYQLSSILKAHSLFGFLDDSLPNLQKHLPLPTAEATPEINLKHLQWLSCDQALVTLINATLLSFALVHIIGSVSSNDLWLSLEKRYSSNTRSNILQSLQIMFVLYWLFADWASDTSYRHSTSEFIVFLAHNLMFHAHTKHIEIDYHFVQEKVFRQLDLPLERHISLCEEKGDIETVKQPWKILPSGHKIGTPEQLCGKKQQAKNLHRWQTKSCCGTRNYNYKTERVGLITKAQKHPDADSLYVKKLMWEIATSNCWFFKTKSKKFSIVGTGRYLSGYSVCEEARILHIRASIDVAHLGDMNSSGHVGDTFEYSVLFSRLLIPIKGEWHKNGVSIVSDGWSDSQRKSLINFMAISKGKSMFLKSVDCSGEIKNKYSIASLMKEVINEVGHENIVQG</sequence>
<dbReference type="PANTHER" id="PTHR32166:SF81">
    <property type="entry name" value="OS06G0658400 PROTEIN"/>
    <property type="match status" value="1"/>
</dbReference>
<dbReference type="EMBL" id="SSTD01009720">
    <property type="protein sequence ID" value="TYK13921.1"/>
    <property type="molecule type" value="Genomic_DNA"/>
</dbReference>
<comment type="caution">
    <text evidence="3">The sequence shown here is derived from an EMBL/GenBank/DDBJ whole genome shotgun (WGS) entry which is preliminary data.</text>
</comment>
<proteinExistence type="predicted"/>
<dbReference type="Proteomes" id="UP000321947">
    <property type="component" value="Unassembled WGS sequence"/>
</dbReference>
<dbReference type="Pfam" id="PF04937">
    <property type="entry name" value="DUF659"/>
    <property type="match status" value="1"/>
</dbReference>
<dbReference type="OrthoDB" id="5844513at2759"/>
<evidence type="ECO:0000313" key="5">
    <source>
        <dbReference type="Proteomes" id="UP000321947"/>
    </source>
</evidence>
<accession>A0A5D3CQ51</accession>
<dbReference type="InterPro" id="IPR007021">
    <property type="entry name" value="DUF659"/>
</dbReference>
<dbReference type="EMBL" id="SSTE01019034">
    <property type="protein sequence ID" value="KAA0037152.1"/>
    <property type="molecule type" value="Genomic_DNA"/>
</dbReference>